<dbReference type="InterPro" id="IPR036291">
    <property type="entry name" value="NAD(P)-bd_dom_sf"/>
</dbReference>
<organism evidence="2 3">
    <name type="scientific">Salinomyces thailandicus</name>
    <dbReference type="NCBI Taxonomy" id="706561"/>
    <lineage>
        <taxon>Eukaryota</taxon>
        <taxon>Fungi</taxon>
        <taxon>Dikarya</taxon>
        <taxon>Ascomycota</taxon>
        <taxon>Pezizomycotina</taxon>
        <taxon>Dothideomycetes</taxon>
        <taxon>Dothideomycetidae</taxon>
        <taxon>Mycosphaerellales</taxon>
        <taxon>Teratosphaeriaceae</taxon>
        <taxon>Salinomyces</taxon>
    </lineage>
</organism>
<dbReference type="SUPFAM" id="SSF51735">
    <property type="entry name" value="NAD(P)-binding Rossmann-fold domains"/>
    <property type="match status" value="1"/>
</dbReference>
<dbReference type="PANTHER" id="PTHR32487">
    <property type="entry name" value="3-OXO-DELTA(4,5)-STEROID 5-BETA-REDUCTASE"/>
    <property type="match status" value="1"/>
</dbReference>
<dbReference type="Pfam" id="PF22917">
    <property type="entry name" value="PRISE"/>
    <property type="match status" value="1"/>
</dbReference>
<feature type="domain" description="PRISE-like Rossmann-fold" evidence="1">
    <location>
        <begin position="5"/>
        <end position="317"/>
    </location>
</feature>
<evidence type="ECO:0000259" key="1">
    <source>
        <dbReference type="Pfam" id="PF22917"/>
    </source>
</evidence>
<proteinExistence type="predicted"/>
<name>A0A4U0UCF6_9PEZI</name>
<comment type="caution">
    <text evidence="2">The sequence shown here is derived from an EMBL/GenBank/DDBJ whole genome shotgun (WGS) entry which is preliminary data.</text>
</comment>
<dbReference type="EMBL" id="NAJL01000003">
    <property type="protein sequence ID" value="TKA33160.1"/>
    <property type="molecule type" value="Genomic_DNA"/>
</dbReference>
<reference evidence="2 3" key="1">
    <citation type="submission" date="2017-03" db="EMBL/GenBank/DDBJ databases">
        <title>Genomes of endolithic fungi from Antarctica.</title>
        <authorList>
            <person name="Coleine C."/>
            <person name="Masonjones S."/>
            <person name="Stajich J.E."/>
        </authorList>
    </citation>
    <scope>NUCLEOTIDE SEQUENCE [LARGE SCALE GENOMIC DNA]</scope>
    <source>
        <strain evidence="2 3">CCFEE 6315</strain>
    </source>
</reference>
<dbReference type="InterPro" id="IPR055222">
    <property type="entry name" value="PRISE-like_Rossmann-fold"/>
</dbReference>
<dbReference type="Gene3D" id="3.40.50.720">
    <property type="entry name" value="NAD(P)-binding Rossmann-like Domain"/>
    <property type="match status" value="1"/>
</dbReference>
<evidence type="ECO:0000313" key="2">
    <source>
        <dbReference type="EMBL" id="TKA33160.1"/>
    </source>
</evidence>
<gene>
    <name evidence="2" type="ORF">B0A50_00713</name>
</gene>
<sequence length="364" mass="41022">MGKQALVTGANGITGSAILDHLLKDPANKDWEKVVATSFSAQHYKSDDSRLQYLALDFTKDVESLKAAMGSACAGVTHAYFSSYVDRPNFEELRPANEMLFQNFLSALVAVAPKLESVTLQTGGKVWYYGGHLAPTVVPQVEEQARSDFDADNFYYPQEDYLKEQQKGQNWTWNVIRPEGITGFTPRPSGMNWALAFAVYFLICKELGIEAKAPTNQIYWNTADDASDARQIGALSVWASTTPRCANQAFNSTNGDYFVWRYMWPRLAGWFGAEARSDQTFEKGVPKEGEVQQEMSLAEWTKDKKPVWERLCDKAGVPEAKPTFDSVSWFIVDWSRKFGWTGHVDSYDSFVHAFESFRNAKQIP</sequence>
<dbReference type="PANTHER" id="PTHR32487:SF0">
    <property type="entry name" value="3-OXO-DELTA(4,5)-STEROID 5-BETA-REDUCTASE"/>
    <property type="match status" value="1"/>
</dbReference>
<dbReference type="AlphaFoldDB" id="A0A4U0UCF6"/>
<keyword evidence="3" id="KW-1185">Reference proteome</keyword>
<dbReference type="OrthoDB" id="1731983at2759"/>
<accession>A0A4U0UCF6</accession>
<dbReference type="CDD" id="cd08948">
    <property type="entry name" value="5beta-POR_like_SDR_a"/>
    <property type="match status" value="1"/>
</dbReference>
<evidence type="ECO:0000313" key="3">
    <source>
        <dbReference type="Proteomes" id="UP000308549"/>
    </source>
</evidence>
<protein>
    <recommendedName>
        <fullName evidence="1">PRISE-like Rossmann-fold domain-containing protein</fullName>
    </recommendedName>
</protein>
<dbReference type="Proteomes" id="UP000308549">
    <property type="component" value="Unassembled WGS sequence"/>
</dbReference>